<feature type="domain" description="Nucleotidyl transferase" evidence="1">
    <location>
        <begin position="8"/>
        <end position="289"/>
    </location>
</feature>
<gene>
    <name evidence="2" type="ORF">BHV76_06565</name>
</gene>
<dbReference type="PANTHER" id="PTHR46390:SF1">
    <property type="entry name" value="MANNOSE-1-PHOSPHATE GUANYLYLTRANSFERASE"/>
    <property type="match status" value="1"/>
</dbReference>
<dbReference type="InterPro" id="IPR051161">
    <property type="entry name" value="Mannose-6P_isomerase_type2"/>
</dbReference>
<dbReference type="GO" id="GO:0009298">
    <property type="term" value="P:GDP-mannose biosynthetic process"/>
    <property type="evidence" value="ECO:0007669"/>
    <property type="project" value="TreeGrafter"/>
</dbReference>
<name>A0A854C569_9BACT</name>
<organism evidence="2 3">
    <name type="scientific">Phocaeicola plebeius</name>
    <dbReference type="NCBI Taxonomy" id="310297"/>
    <lineage>
        <taxon>Bacteria</taxon>
        <taxon>Pseudomonadati</taxon>
        <taxon>Bacteroidota</taxon>
        <taxon>Bacteroidia</taxon>
        <taxon>Bacteroidales</taxon>
        <taxon>Bacteroidaceae</taxon>
        <taxon>Phocaeicola</taxon>
    </lineage>
</organism>
<comment type="caution">
    <text evidence="2">The sequence shown here is derived from an EMBL/GenBank/DDBJ whole genome shotgun (WGS) entry which is preliminary data.</text>
</comment>
<keyword evidence="2" id="KW-0548">Nucleotidyltransferase</keyword>
<keyword evidence="2" id="KW-0808">Transferase</keyword>
<dbReference type="Proteomes" id="UP000186685">
    <property type="component" value="Unassembled WGS sequence"/>
</dbReference>
<dbReference type="SUPFAM" id="SSF159283">
    <property type="entry name" value="Guanosine diphospho-D-mannose pyrophosphorylase/mannose-6-phosphate isomerase linker domain"/>
    <property type="match status" value="1"/>
</dbReference>
<dbReference type="PANTHER" id="PTHR46390">
    <property type="entry name" value="MANNOSE-1-PHOSPHATE GUANYLYLTRANSFERASE"/>
    <property type="match status" value="1"/>
</dbReference>
<dbReference type="SUPFAM" id="SSF53448">
    <property type="entry name" value="Nucleotide-diphospho-sugar transferases"/>
    <property type="match status" value="1"/>
</dbReference>
<accession>A0A854C569</accession>
<dbReference type="Pfam" id="PF00483">
    <property type="entry name" value="NTP_transferase"/>
    <property type="match status" value="1"/>
</dbReference>
<reference evidence="2 3" key="1">
    <citation type="journal article" date="2016" name="Nat. Biotechnol.">
        <title>Measurement of bacterial replication rates in microbial communities.</title>
        <authorList>
            <person name="Brown C.T."/>
            <person name="Olm M.R."/>
            <person name="Thomas B.C."/>
            <person name="Banfield J.F."/>
        </authorList>
    </citation>
    <scope>NUCLEOTIDE SEQUENCE [LARGE SCALE GENOMIC DNA]</scope>
    <source>
        <strain evidence="2">45_130</strain>
    </source>
</reference>
<dbReference type="CDD" id="cd02509">
    <property type="entry name" value="GDP-M1P_Guanylyltransferase"/>
    <property type="match status" value="1"/>
</dbReference>
<sequence length="360" mass="40869">MNRNNFCIILAGGIGVRLWPVSRQSEPKQFADFLGSGESMLQTTYRRFRKIIDEDNIIVVSNIKYKSLVAKQLPNLKSENLLLEPMRRNTVASATWATICIKQRNPNANIIVAPVDQLITHEGNFADDMTIGLDYVGKHKRLLTIGVVPTRPETAFGYIQMGDEIESDIFKVKSFTEKPESQFARMFLESKEFLWNTGLFLWNVNTFMDAIKKHIPDAIQILTVAQERLENNESMESIIDDMFATSPNLSIEVGLLEKADNVDVMLCHFNWIDIGTWGALYDAQPKDENKNVTTNSKSMMYDCRNCIVQVPKDKIAVIQGLDGYLIAEKDNVLIICKKNDQASIRKFVNDAEINLGEDYV</sequence>
<dbReference type="InterPro" id="IPR005835">
    <property type="entry name" value="NTP_transferase_dom"/>
</dbReference>
<dbReference type="Gene3D" id="3.90.550.10">
    <property type="entry name" value="Spore Coat Polysaccharide Biosynthesis Protein SpsA, Chain A"/>
    <property type="match status" value="1"/>
</dbReference>
<dbReference type="AlphaFoldDB" id="A0A854C569"/>
<dbReference type="InterPro" id="IPR049577">
    <property type="entry name" value="GMPP_N"/>
</dbReference>
<dbReference type="EMBL" id="MNQR01000019">
    <property type="protein sequence ID" value="OKZ10552.1"/>
    <property type="molecule type" value="Genomic_DNA"/>
</dbReference>
<evidence type="ECO:0000259" key="1">
    <source>
        <dbReference type="Pfam" id="PF00483"/>
    </source>
</evidence>
<proteinExistence type="predicted"/>
<evidence type="ECO:0000313" key="3">
    <source>
        <dbReference type="Proteomes" id="UP000186685"/>
    </source>
</evidence>
<dbReference type="GO" id="GO:0004475">
    <property type="term" value="F:mannose-1-phosphate guanylyltransferase (GTP) activity"/>
    <property type="evidence" value="ECO:0007669"/>
    <property type="project" value="InterPro"/>
</dbReference>
<evidence type="ECO:0000313" key="2">
    <source>
        <dbReference type="EMBL" id="OKZ10552.1"/>
    </source>
</evidence>
<protein>
    <submittedName>
        <fullName evidence="2">Mannose-1-phosphate guanylyltransferase</fullName>
    </submittedName>
</protein>
<dbReference type="InterPro" id="IPR029044">
    <property type="entry name" value="Nucleotide-diphossugar_trans"/>
</dbReference>